<comment type="caution">
    <text evidence="1">The sequence shown here is derived from an EMBL/GenBank/DDBJ whole genome shotgun (WGS) entry which is preliminary data.</text>
</comment>
<keyword evidence="2" id="KW-1185">Reference proteome</keyword>
<gene>
    <name evidence="1" type="ORF">GEV33_003298</name>
</gene>
<accession>A0A8J6HSL9</accession>
<evidence type="ECO:0000313" key="1">
    <source>
        <dbReference type="EMBL" id="KAH0819493.1"/>
    </source>
</evidence>
<reference evidence="1" key="1">
    <citation type="journal article" date="2020" name="J Insects Food Feed">
        <title>The yellow mealworm (Tenebrio molitor) genome: a resource for the emerging insects as food and feed industry.</title>
        <authorList>
            <person name="Eriksson T."/>
            <person name="Andere A."/>
            <person name="Kelstrup H."/>
            <person name="Emery V."/>
            <person name="Picard C."/>
        </authorList>
    </citation>
    <scope>NUCLEOTIDE SEQUENCE</scope>
    <source>
        <strain evidence="1">Stoneville</strain>
        <tissue evidence="1">Whole head</tissue>
    </source>
</reference>
<protein>
    <submittedName>
        <fullName evidence="1">Uncharacterized protein</fullName>
    </submittedName>
</protein>
<evidence type="ECO:0000313" key="2">
    <source>
        <dbReference type="Proteomes" id="UP000719412"/>
    </source>
</evidence>
<sequence length="325" mass="36757">MLPDCGTPFHSTLSLVSVMAWKGGAGLQRDNNLAGKIQREWTLLYVGILPTLIDCTFFDRRQTQRQVRQVRRELICKALHNVKQLRWRVYVRHCAIHNLLTMPPKKKSPVELYRVNVEANPQLLHVQSTNLGILNPTTAEPPSQNAVVPRPAESIVYPIKTHSQNPSPFSLFGRKQGPIKRVPSRYLNPNVYRKLLLVASEMPNMGILGGPVMIIMGIENSISGEHRLIAPQHVLCEALVFIDLVEKPIAKSHLLEELVLLCNGTSDGADEDNVWSIRELLQLHSPKFKYMSAYSLLPDSRLHILTLLCFTMFCVNVKELTYDVT</sequence>
<dbReference type="AlphaFoldDB" id="A0A8J6HSL9"/>
<dbReference type="Proteomes" id="UP000719412">
    <property type="component" value="Unassembled WGS sequence"/>
</dbReference>
<reference evidence="1" key="2">
    <citation type="submission" date="2021-08" db="EMBL/GenBank/DDBJ databases">
        <authorList>
            <person name="Eriksson T."/>
        </authorList>
    </citation>
    <scope>NUCLEOTIDE SEQUENCE</scope>
    <source>
        <strain evidence="1">Stoneville</strain>
        <tissue evidence="1">Whole head</tissue>
    </source>
</reference>
<organism evidence="1 2">
    <name type="scientific">Tenebrio molitor</name>
    <name type="common">Yellow mealworm beetle</name>
    <dbReference type="NCBI Taxonomy" id="7067"/>
    <lineage>
        <taxon>Eukaryota</taxon>
        <taxon>Metazoa</taxon>
        <taxon>Ecdysozoa</taxon>
        <taxon>Arthropoda</taxon>
        <taxon>Hexapoda</taxon>
        <taxon>Insecta</taxon>
        <taxon>Pterygota</taxon>
        <taxon>Neoptera</taxon>
        <taxon>Endopterygota</taxon>
        <taxon>Coleoptera</taxon>
        <taxon>Polyphaga</taxon>
        <taxon>Cucujiformia</taxon>
        <taxon>Tenebrionidae</taxon>
        <taxon>Tenebrio</taxon>
    </lineage>
</organism>
<dbReference type="EMBL" id="JABDTM020014406">
    <property type="protein sequence ID" value="KAH0819493.1"/>
    <property type="molecule type" value="Genomic_DNA"/>
</dbReference>
<name>A0A8J6HSL9_TENMO</name>
<proteinExistence type="predicted"/>